<dbReference type="EMBL" id="UAWN01000014">
    <property type="protein sequence ID" value="SQC38969.1"/>
    <property type="molecule type" value="Genomic_DNA"/>
</dbReference>
<sequence>MAYQNIYAKLKVNSRTQAMSRALEMKLLD</sequence>
<name>A0A2X3GQK8_KLEPN</name>
<accession>A0A2X3GQK8</accession>
<dbReference type="SUPFAM" id="SSF46894">
    <property type="entry name" value="C-terminal effector domain of the bipartite response regulators"/>
    <property type="match status" value="1"/>
</dbReference>
<evidence type="ECO:0000313" key="2">
    <source>
        <dbReference type="Proteomes" id="UP000251088"/>
    </source>
</evidence>
<dbReference type="AlphaFoldDB" id="A0A2X3GQK8"/>
<dbReference type="GO" id="GO:0006355">
    <property type="term" value="P:regulation of DNA-templated transcription"/>
    <property type="evidence" value="ECO:0007669"/>
    <property type="project" value="InterPro"/>
</dbReference>
<reference evidence="1 2" key="1">
    <citation type="submission" date="2018-06" db="EMBL/GenBank/DDBJ databases">
        <authorList>
            <consortium name="Pathogen Informatics"/>
            <person name="Doyle S."/>
        </authorList>
    </citation>
    <scope>NUCLEOTIDE SEQUENCE [LARGE SCALE GENOMIC DNA]</scope>
    <source>
        <strain evidence="1 2">NCTC9128</strain>
    </source>
</reference>
<dbReference type="InterPro" id="IPR036388">
    <property type="entry name" value="WH-like_DNA-bd_sf"/>
</dbReference>
<proteinExistence type="predicted"/>
<evidence type="ECO:0000313" key="1">
    <source>
        <dbReference type="EMBL" id="SQC38969.1"/>
    </source>
</evidence>
<dbReference type="InterPro" id="IPR016032">
    <property type="entry name" value="Sig_transdc_resp-reg_C-effctor"/>
</dbReference>
<dbReference type="GO" id="GO:0003677">
    <property type="term" value="F:DNA binding"/>
    <property type="evidence" value="ECO:0007669"/>
    <property type="project" value="InterPro"/>
</dbReference>
<dbReference type="Gene3D" id="1.10.10.10">
    <property type="entry name" value="Winged helix-like DNA-binding domain superfamily/Winged helix DNA-binding domain"/>
    <property type="match status" value="1"/>
</dbReference>
<protein>
    <submittedName>
        <fullName evidence="1">Transcriptional regulator AcoK</fullName>
    </submittedName>
</protein>
<gene>
    <name evidence="1" type="primary">acoK_1</name>
    <name evidence="1" type="ORF">NCTC9128_05088</name>
</gene>
<dbReference type="Proteomes" id="UP000251088">
    <property type="component" value="Unassembled WGS sequence"/>
</dbReference>
<organism evidence="1 2">
    <name type="scientific">Klebsiella pneumoniae</name>
    <dbReference type="NCBI Taxonomy" id="573"/>
    <lineage>
        <taxon>Bacteria</taxon>
        <taxon>Pseudomonadati</taxon>
        <taxon>Pseudomonadota</taxon>
        <taxon>Gammaproteobacteria</taxon>
        <taxon>Enterobacterales</taxon>
        <taxon>Enterobacteriaceae</taxon>
        <taxon>Klebsiella/Raoultella group</taxon>
        <taxon>Klebsiella</taxon>
        <taxon>Klebsiella pneumoniae complex</taxon>
    </lineage>
</organism>